<organism evidence="12 13">
    <name type="scientific">Vibrio cidicii</name>
    <dbReference type="NCBI Taxonomy" id="1763883"/>
    <lineage>
        <taxon>Bacteria</taxon>
        <taxon>Pseudomonadati</taxon>
        <taxon>Pseudomonadota</taxon>
        <taxon>Gammaproteobacteria</taxon>
        <taxon>Vibrionales</taxon>
        <taxon>Vibrionaceae</taxon>
        <taxon>Vibrio</taxon>
    </lineage>
</organism>
<dbReference type="PROSITE" id="PS50111">
    <property type="entry name" value="CHEMOTAXIS_TRANSDUC_2"/>
    <property type="match status" value="1"/>
</dbReference>
<keyword evidence="13" id="KW-1185">Reference proteome</keyword>
<comment type="subcellular location">
    <subcellularLocation>
        <location evidence="1">Cell membrane</location>
        <topology evidence="1">Multi-pass membrane protein</topology>
    </subcellularLocation>
</comment>
<dbReference type="SUPFAM" id="SSF58104">
    <property type="entry name" value="Methyl-accepting chemotaxis protein (MCP) signaling domain"/>
    <property type="match status" value="1"/>
</dbReference>
<feature type="domain" description="Methyl-accepting transducer" evidence="11">
    <location>
        <begin position="212"/>
        <end position="448"/>
    </location>
</feature>
<evidence type="ECO:0000256" key="4">
    <source>
        <dbReference type="ARBA" id="ARBA00022500"/>
    </source>
</evidence>
<dbReference type="InterPro" id="IPR004089">
    <property type="entry name" value="MCPsignal_dom"/>
</dbReference>
<protein>
    <recommendedName>
        <fullName evidence="11">Methyl-accepting transducer domain-containing protein</fullName>
    </recommendedName>
</protein>
<dbReference type="SMART" id="SM00283">
    <property type="entry name" value="MA"/>
    <property type="match status" value="1"/>
</dbReference>
<gene>
    <name evidence="12" type="ORF">ATY35_18240</name>
</gene>
<evidence type="ECO:0000313" key="13">
    <source>
        <dbReference type="Proteomes" id="UP000075609"/>
    </source>
</evidence>
<name>A0ABR5VZ54_9VIBR</name>
<evidence type="ECO:0000256" key="9">
    <source>
        <dbReference type="PROSITE-ProRule" id="PRU00284"/>
    </source>
</evidence>
<evidence type="ECO:0000256" key="10">
    <source>
        <dbReference type="SAM" id="Phobius"/>
    </source>
</evidence>
<keyword evidence="5 10" id="KW-0812">Transmembrane</keyword>
<keyword evidence="8 9" id="KW-0807">Transducer</keyword>
<evidence type="ECO:0000259" key="11">
    <source>
        <dbReference type="PROSITE" id="PS50111"/>
    </source>
</evidence>
<feature type="transmembrane region" description="Helical" evidence="10">
    <location>
        <begin position="32"/>
        <end position="53"/>
    </location>
</feature>
<evidence type="ECO:0000256" key="2">
    <source>
        <dbReference type="ARBA" id="ARBA00022475"/>
    </source>
</evidence>
<evidence type="ECO:0000313" key="12">
    <source>
        <dbReference type="EMBL" id="KYN84383.1"/>
    </source>
</evidence>
<dbReference type="Proteomes" id="UP000075609">
    <property type="component" value="Unassembled WGS sequence"/>
</dbReference>
<evidence type="ECO:0000256" key="1">
    <source>
        <dbReference type="ARBA" id="ARBA00004651"/>
    </source>
</evidence>
<feature type="transmembrane region" description="Helical" evidence="10">
    <location>
        <begin position="6"/>
        <end position="25"/>
    </location>
</feature>
<keyword evidence="2" id="KW-1003">Cell membrane</keyword>
<keyword evidence="7 10" id="KW-0472">Membrane</keyword>
<sequence length="483" mass="54029">MDSLNFNQKTIVILIPLFFLTHIYMFKYGFSIFDFFINVGLLLFGIILSKLNLKQTVPYLLYGFVALHIHQGYGDTMLHFEVFILLACMTIFHDWKMVFHCLLAAAIHHILFFYMQFEWGFGIFIFPPKSPFSMAVEHCLYATLQASISIYGTMSLRSSLDKLLYVEETVEYMVKDDSLFLDVSLKQNSAFEEKFNKIILRLRELSNTQKSIVNSLSNVSNTFGDEIKNVNEQLSSQAINTEMVATAIEELGTSFDVITNSTEECNMNIDKATVLCKQSVSEAESCKNDLNHLITIANDTQRIFGNVDADTSHISSVLGTIANLSDQTNLLALNATIEAARAGEAGRGFTVVADEVRQLASRTDNSLDQIQDSLDKLTNSVKMSNGYVIDMLKSADRVANSLGQLISGYLNISKNITTVNDEMYQVSSAITQQNSVLSQISGNMSVLNSTSQELSISMLSQKETMNLIQEQVNNLESITDKLK</sequence>
<evidence type="ECO:0000256" key="6">
    <source>
        <dbReference type="ARBA" id="ARBA00022989"/>
    </source>
</evidence>
<proteinExistence type="predicted"/>
<comment type="caution">
    <text evidence="12">The sequence shown here is derived from an EMBL/GenBank/DDBJ whole genome shotgun (WGS) entry which is preliminary data.</text>
</comment>
<evidence type="ECO:0000256" key="8">
    <source>
        <dbReference type="ARBA" id="ARBA00023224"/>
    </source>
</evidence>
<dbReference type="Pfam" id="PF00015">
    <property type="entry name" value="MCPsignal"/>
    <property type="match status" value="1"/>
</dbReference>
<dbReference type="PANTHER" id="PTHR32089:SF39">
    <property type="entry name" value="METHYL-ACCEPTING CHEMOTAXIS PROTEIN HLYB"/>
    <property type="match status" value="1"/>
</dbReference>
<evidence type="ECO:0000256" key="5">
    <source>
        <dbReference type="ARBA" id="ARBA00022692"/>
    </source>
</evidence>
<keyword evidence="3" id="KW-0488">Methylation</keyword>
<reference evidence="12 13" key="1">
    <citation type="submission" date="2015-12" db="EMBL/GenBank/DDBJ databases">
        <authorList>
            <person name="Tarr C.L."/>
            <person name="Gladney L.M."/>
        </authorList>
    </citation>
    <scope>NUCLEOTIDE SEQUENCE [LARGE SCALE GENOMIC DNA]</scope>
    <source>
        <strain evidence="12 13">1048-83</strain>
    </source>
</reference>
<dbReference type="EMBL" id="LOBP01000161">
    <property type="protein sequence ID" value="KYN84383.1"/>
    <property type="molecule type" value="Genomic_DNA"/>
</dbReference>
<accession>A0ABR5VZ54</accession>
<feature type="transmembrane region" description="Helical" evidence="10">
    <location>
        <begin position="73"/>
        <end position="92"/>
    </location>
</feature>
<feature type="transmembrane region" description="Helical" evidence="10">
    <location>
        <begin position="97"/>
        <end position="115"/>
    </location>
</feature>
<evidence type="ECO:0000256" key="3">
    <source>
        <dbReference type="ARBA" id="ARBA00022481"/>
    </source>
</evidence>
<dbReference type="PANTHER" id="PTHR32089">
    <property type="entry name" value="METHYL-ACCEPTING CHEMOTAXIS PROTEIN MCPB"/>
    <property type="match status" value="1"/>
</dbReference>
<evidence type="ECO:0000256" key="7">
    <source>
        <dbReference type="ARBA" id="ARBA00023136"/>
    </source>
</evidence>
<keyword evidence="6 10" id="KW-1133">Transmembrane helix</keyword>
<dbReference type="RefSeq" id="WP_061900454.1">
    <property type="nucleotide sequence ID" value="NZ_CAXYEW010000052.1"/>
</dbReference>
<keyword evidence="4" id="KW-0145">Chemotaxis</keyword>
<dbReference type="Gene3D" id="1.10.287.950">
    <property type="entry name" value="Methyl-accepting chemotaxis protein"/>
    <property type="match status" value="1"/>
</dbReference>